<sequence>MKRMASLPTGSDRLLEIRTEIIDVVIKSKGKQTASVWQKMTGSSSLKVVARNLEQVSIPTLEMTEQYVDHRGISVHDYQIKPLFFEQTDYIITIQARDRQALEFHSNSGLIEERVSRVLDDNPFLLSGVINFGNSVGFADLSIFADGKEVLSVRLEVYPTKISYKDDYQEMMADINNMVSESVLDFMKKTYQVFVPDHKRNDVPAVFFTILQAIYDKYLRAAKRILAVPHHKLMTEHEVLPHYKAARIDTSSAKWLQKHPEQVRRADVGIQAEKVLALRKQITYDTQENRLVKFMLKATVRRIDDFTRRYIQSRQQPDEQVLAGASKMSRELQRLLGASWLSEVSDYSASKSMSLVFGMAPGYRELYKYYLMLQNGISVGGDIFHMSVRDTAQLYEYWCFIKLYDILRNHYTLKSPDIIKVDRRGVTIDLVKGKLSRVTFLNTKTGERIYLAYNPSEIATQTVSQRPDNVLELEKKGSGSAYKYVFDVKYRIEMNPDGQFYPDSRPGPKVDDINTMHRYRDAIVYENPESRFTFEKTMFGAYILFPYADEEEYKDHRFYKSIETVNIGGLPFLLSATSLVTDLLEELVSDSPESAFERASLPAGIEERLKSVDWDKREVLIGFVPDDMHRKLFLNNRMYFTRRFDTINLPVRYVAL</sequence>
<evidence type="ECO:0000313" key="3">
    <source>
        <dbReference type="Proteomes" id="UP000466864"/>
    </source>
</evidence>
<dbReference type="AlphaFoldDB" id="A0A7X2P9N7"/>
<name>A0A7X2P9N7_9FIRM</name>
<dbReference type="Pfam" id="PF09823">
    <property type="entry name" value="DUF2357"/>
    <property type="match status" value="1"/>
</dbReference>
<organism evidence="2 3">
    <name type="scientific">Bilifractor porci</name>
    <dbReference type="NCBI Taxonomy" id="2606636"/>
    <lineage>
        <taxon>Bacteria</taxon>
        <taxon>Bacillati</taxon>
        <taxon>Bacillota</taxon>
        <taxon>Clostridia</taxon>
        <taxon>Lachnospirales</taxon>
        <taxon>Lachnospiraceae</taxon>
        <taxon>Bilifractor</taxon>
    </lineage>
</organism>
<proteinExistence type="predicted"/>
<reference evidence="2 3" key="1">
    <citation type="submission" date="2019-08" db="EMBL/GenBank/DDBJ databases">
        <title>In-depth cultivation of the pig gut microbiome towards novel bacterial diversity and tailored functional studies.</title>
        <authorList>
            <person name="Wylensek D."/>
            <person name="Hitch T.C.A."/>
            <person name="Clavel T."/>
        </authorList>
    </citation>
    <scope>NUCLEOTIDE SEQUENCE [LARGE SCALE GENOMIC DNA]</scope>
    <source>
        <strain evidence="2 3">Oil+RF-744-WCA-WT-13</strain>
    </source>
</reference>
<dbReference type="Proteomes" id="UP000466864">
    <property type="component" value="Unassembled WGS sequence"/>
</dbReference>
<evidence type="ECO:0000313" key="2">
    <source>
        <dbReference type="EMBL" id="MST82785.1"/>
    </source>
</evidence>
<dbReference type="InterPro" id="IPR018633">
    <property type="entry name" value="DUF2357"/>
</dbReference>
<keyword evidence="3" id="KW-1185">Reference proteome</keyword>
<evidence type="ECO:0000259" key="1">
    <source>
        <dbReference type="Pfam" id="PF09823"/>
    </source>
</evidence>
<comment type="caution">
    <text evidence="2">The sequence shown here is derived from an EMBL/GenBank/DDBJ whole genome shotgun (WGS) entry which is preliminary data.</text>
</comment>
<gene>
    <name evidence="2" type="ORF">FYJ60_10725</name>
</gene>
<dbReference type="EMBL" id="VUMV01000008">
    <property type="protein sequence ID" value="MST82785.1"/>
    <property type="molecule type" value="Genomic_DNA"/>
</dbReference>
<feature type="domain" description="DUF2357" evidence="1">
    <location>
        <begin position="128"/>
        <end position="370"/>
    </location>
</feature>
<dbReference type="InterPro" id="IPR007505">
    <property type="entry name" value="PDDEXK_7"/>
</dbReference>
<protein>
    <submittedName>
        <fullName evidence="2">DUF2357 domain-containing protein</fullName>
    </submittedName>
</protein>
<dbReference type="Pfam" id="PF04411">
    <property type="entry name" value="PDDEXK_7"/>
    <property type="match status" value="1"/>
</dbReference>
<accession>A0A7X2P9N7</accession>